<dbReference type="Gene3D" id="3.40.50.1110">
    <property type="entry name" value="SGNH hydrolase"/>
    <property type="match status" value="1"/>
</dbReference>
<keyword evidence="3" id="KW-0378">Hydrolase</keyword>
<dbReference type="SUPFAM" id="SSF52266">
    <property type="entry name" value="SGNH hydrolase"/>
    <property type="match status" value="1"/>
</dbReference>
<dbReference type="RefSeq" id="WP_187503021.1">
    <property type="nucleotide sequence ID" value="NZ_JACONT010000009.1"/>
</dbReference>
<protein>
    <submittedName>
        <fullName evidence="3">SGNH/GDSL hydrolase family protein</fullName>
    </submittedName>
</protein>
<dbReference type="InterPro" id="IPR036514">
    <property type="entry name" value="SGNH_hydro_sf"/>
</dbReference>
<dbReference type="CDD" id="cd00229">
    <property type="entry name" value="SGNH_hydrolase"/>
    <property type="match status" value="1"/>
</dbReference>
<evidence type="ECO:0000259" key="2">
    <source>
        <dbReference type="Pfam" id="PF13472"/>
    </source>
</evidence>
<dbReference type="GO" id="GO:0016787">
    <property type="term" value="F:hydrolase activity"/>
    <property type="evidence" value="ECO:0007669"/>
    <property type="project" value="UniProtKB-KW"/>
</dbReference>
<accession>A0ABR7ALA8</accession>
<organism evidence="3 4">
    <name type="scientific">Sphingomonas albertensis</name>
    <dbReference type="NCBI Taxonomy" id="2762591"/>
    <lineage>
        <taxon>Bacteria</taxon>
        <taxon>Pseudomonadati</taxon>
        <taxon>Pseudomonadota</taxon>
        <taxon>Alphaproteobacteria</taxon>
        <taxon>Sphingomonadales</taxon>
        <taxon>Sphingomonadaceae</taxon>
        <taxon>Sphingomonas</taxon>
    </lineage>
</organism>
<gene>
    <name evidence="3" type="ORF">H8S47_06020</name>
</gene>
<name>A0ABR7ALA8_9SPHN</name>
<dbReference type="Proteomes" id="UP000597613">
    <property type="component" value="Unassembled WGS sequence"/>
</dbReference>
<sequence length="280" mass="30565">MKAGARQGDVEIMKIKQLPECLFGRHLRDAHGVRFRDDMAFSRCVGCRVAMVKVQGRWRPVGRSPLWQYLALAALLLLLAFGLQRWYAAAHPKHDIVVFVGDSITEGVAASDPLTTSRPGRYQVHAGNDVIVANEGVNGITLGSLAGLVSLKDYYQSGRRNVVVLGGGSNDFAQNAKAIPLFKTLQDYAMRLKDDGWIVGVGTVMARNGLPPEQERERLAFNRMIVHGPLKSQGIAVLDFDAEHRAGRVPLADGVHPTDAGYAGMSKLDVAFVDKALEKH</sequence>
<keyword evidence="1" id="KW-1133">Transmembrane helix</keyword>
<feature type="transmembrane region" description="Helical" evidence="1">
    <location>
        <begin position="66"/>
        <end position="83"/>
    </location>
</feature>
<keyword evidence="1" id="KW-0812">Transmembrane</keyword>
<dbReference type="Pfam" id="PF13472">
    <property type="entry name" value="Lipase_GDSL_2"/>
    <property type="match status" value="1"/>
</dbReference>
<reference evidence="3 4" key="1">
    <citation type="submission" date="2020-08" db="EMBL/GenBank/DDBJ databases">
        <title>Putative novel bacterial strains isolated from necrotic wheat leaf tissues caused by Xanthomonas translucens.</title>
        <authorList>
            <person name="Tambong J.T."/>
        </authorList>
    </citation>
    <scope>NUCLEOTIDE SEQUENCE [LARGE SCALE GENOMIC DNA]</scope>
    <source>
        <strain evidence="4">DOAB 1063</strain>
    </source>
</reference>
<keyword evidence="1" id="KW-0472">Membrane</keyword>
<feature type="domain" description="SGNH hydrolase-type esterase" evidence="2">
    <location>
        <begin position="99"/>
        <end position="263"/>
    </location>
</feature>
<dbReference type="EMBL" id="JACONT010000009">
    <property type="protein sequence ID" value="MBC3941243.1"/>
    <property type="molecule type" value="Genomic_DNA"/>
</dbReference>
<evidence type="ECO:0000313" key="3">
    <source>
        <dbReference type="EMBL" id="MBC3941243.1"/>
    </source>
</evidence>
<dbReference type="InterPro" id="IPR013830">
    <property type="entry name" value="SGNH_hydro"/>
</dbReference>
<evidence type="ECO:0000256" key="1">
    <source>
        <dbReference type="SAM" id="Phobius"/>
    </source>
</evidence>
<evidence type="ECO:0000313" key="4">
    <source>
        <dbReference type="Proteomes" id="UP000597613"/>
    </source>
</evidence>
<keyword evidence="4" id="KW-1185">Reference proteome</keyword>
<comment type="caution">
    <text evidence="3">The sequence shown here is derived from an EMBL/GenBank/DDBJ whole genome shotgun (WGS) entry which is preliminary data.</text>
</comment>
<proteinExistence type="predicted"/>